<dbReference type="EMBL" id="JBFTWV010000037">
    <property type="protein sequence ID" value="KAL2795164.1"/>
    <property type="molecule type" value="Genomic_DNA"/>
</dbReference>
<dbReference type="PROSITE" id="PS50048">
    <property type="entry name" value="ZN2_CY6_FUNGAL_2"/>
    <property type="match status" value="1"/>
</dbReference>
<dbReference type="PANTHER" id="PTHR38791">
    <property type="entry name" value="ZN(II)2CYS6 TRANSCRIPTION FACTOR (EUROFUNG)-RELATED-RELATED"/>
    <property type="match status" value="1"/>
</dbReference>
<evidence type="ECO:0000256" key="4">
    <source>
        <dbReference type="ARBA" id="ARBA00023242"/>
    </source>
</evidence>
<proteinExistence type="predicted"/>
<name>A0ABR4G902_9EURO</name>
<evidence type="ECO:0000256" key="3">
    <source>
        <dbReference type="ARBA" id="ARBA00023163"/>
    </source>
</evidence>
<keyword evidence="4" id="KW-0539">Nucleus</keyword>
<evidence type="ECO:0000313" key="7">
    <source>
        <dbReference type="EMBL" id="KAL2795164.1"/>
    </source>
</evidence>
<dbReference type="InterPro" id="IPR053175">
    <property type="entry name" value="DHMBA_Reg_Transcription_Factor"/>
</dbReference>
<dbReference type="InterPro" id="IPR001138">
    <property type="entry name" value="Zn2Cys6_DnaBD"/>
</dbReference>
<dbReference type="Proteomes" id="UP001610563">
    <property type="component" value="Unassembled WGS sequence"/>
</dbReference>
<evidence type="ECO:0000313" key="8">
    <source>
        <dbReference type="Proteomes" id="UP001610563"/>
    </source>
</evidence>
<protein>
    <recommendedName>
        <fullName evidence="6">Zn(2)-C6 fungal-type domain-containing protein</fullName>
    </recommendedName>
</protein>
<gene>
    <name evidence="7" type="ORF">BJX66DRAFT_172821</name>
</gene>
<dbReference type="SMART" id="SM00066">
    <property type="entry name" value="GAL4"/>
    <property type="match status" value="1"/>
</dbReference>
<dbReference type="Pfam" id="PF00172">
    <property type="entry name" value="Zn_clus"/>
    <property type="match status" value="1"/>
</dbReference>
<evidence type="ECO:0000256" key="1">
    <source>
        <dbReference type="ARBA" id="ARBA00023015"/>
    </source>
</evidence>
<dbReference type="InterPro" id="IPR036864">
    <property type="entry name" value="Zn2-C6_fun-type_DNA-bd_sf"/>
</dbReference>
<dbReference type="SUPFAM" id="SSF57701">
    <property type="entry name" value="Zn2/Cys6 DNA-binding domain"/>
    <property type="match status" value="1"/>
</dbReference>
<dbReference type="Gene3D" id="4.10.240.10">
    <property type="entry name" value="Zn(2)-C6 fungal-type DNA-binding domain"/>
    <property type="match status" value="1"/>
</dbReference>
<evidence type="ECO:0000256" key="2">
    <source>
        <dbReference type="ARBA" id="ARBA00023125"/>
    </source>
</evidence>
<keyword evidence="1" id="KW-0805">Transcription regulation</keyword>
<sequence length="514" mass="57204">MSPHFGSHAKPSRNCANCRAVKRRCDKQRPHCGQCIRTHETCRGYRDEWDLVFRDQTNHTIKRSKAKASSPATEGLATSPGASNTPQPINALAPNLDEIGVNYFLHNFIIGGHSPAHGYLNYIPIVYSADGECPTLVASMAAVGLVALANSSRQPELVRHARTKYSEAIHRVNTALSSPVESLKDSTLMSVISLGVFEHVSNLESWARHVRGAAALLVARGKSQFSSTAALLMFNQVRTDLVFACVHDNRPFPQDMWELQDEAMKHVDASNAFWLMGVLATRHVNLLWKVRENNGEIPWTVFLEQVTTLQRDFQHVLGLLAVQEPYTSCPAADSDSDLFHNGHFDMYQSTWAIRVWNNARMAQMVICNIMYYLLSKILSTDLAPQTRAHLNLELRESLQLQAKLAADMLGTVPQGLGLVSPTITGNLLPVDCSSTNASGGFLLTWTLYTAGQSMAVKSKTRQWVVRRLQHIGQYAGNAVALQLLDVIVKVDKIRLKEECDDEAKKMVDVYDLRE</sequence>
<evidence type="ECO:0000259" key="6">
    <source>
        <dbReference type="PROSITE" id="PS50048"/>
    </source>
</evidence>
<dbReference type="CDD" id="cd00067">
    <property type="entry name" value="GAL4"/>
    <property type="match status" value="1"/>
</dbReference>
<reference evidence="7 8" key="1">
    <citation type="submission" date="2024-07" db="EMBL/GenBank/DDBJ databases">
        <title>Section-level genome sequencing and comparative genomics of Aspergillus sections Usti and Cavernicolus.</title>
        <authorList>
            <consortium name="Lawrence Berkeley National Laboratory"/>
            <person name="Nybo J.L."/>
            <person name="Vesth T.C."/>
            <person name="Theobald S."/>
            <person name="Frisvad J.C."/>
            <person name="Larsen T.O."/>
            <person name="Kjaerboelling I."/>
            <person name="Rothschild-Mancinelli K."/>
            <person name="Lyhne E.K."/>
            <person name="Kogle M.E."/>
            <person name="Barry K."/>
            <person name="Clum A."/>
            <person name="Na H."/>
            <person name="Ledsgaard L."/>
            <person name="Lin J."/>
            <person name="Lipzen A."/>
            <person name="Kuo A."/>
            <person name="Riley R."/>
            <person name="Mondo S."/>
            <person name="Labutti K."/>
            <person name="Haridas S."/>
            <person name="Pangalinan J."/>
            <person name="Salamov A.A."/>
            <person name="Simmons B.A."/>
            <person name="Magnuson J.K."/>
            <person name="Chen J."/>
            <person name="Drula E."/>
            <person name="Henrissat B."/>
            <person name="Wiebenga A."/>
            <person name="Lubbers R.J."/>
            <person name="Gomes A.C."/>
            <person name="Makela M.R."/>
            <person name="Stajich J."/>
            <person name="Grigoriev I.V."/>
            <person name="Mortensen U.H."/>
            <person name="De Vries R.P."/>
            <person name="Baker S.E."/>
            <person name="Andersen M.R."/>
        </authorList>
    </citation>
    <scope>NUCLEOTIDE SEQUENCE [LARGE SCALE GENOMIC DNA]</scope>
    <source>
        <strain evidence="7 8">CBS 209.92</strain>
    </source>
</reference>
<feature type="region of interest" description="Disordered" evidence="5">
    <location>
        <begin position="61"/>
        <end position="88"/>
    </location>
</feature>
<accession>A0ABR4G902</accession>
<feature type="domain" description="Zn(2)-C6 fungal-type" evidence="6">
    <location>
        <begin position="14"/>
        <end position="42"/>
    </location>
</feature>
<keyword evidence="2" id="KW-0238">DNA-binding</keyword>
<comment type="caution">
    <text evidence="7">The sequence shown here is derived from an EMBL/GenBank/DDBJ whole genome shotgun (WGS) entry which is preliminary data.</text>
</comment>
<dbReference type="PANTHER" id="PTHR38791:SF5">
    <property type="entry name" value="TRANSCRIPTION FACTOR DBAG-RELATED"/>
    <property type="match status" value="1"/>
</dbReference>
<evidence type="ECO:0000256" key="5">
    <source>
        <dbReference type="SAM" id="MobiDB-lite"/>
    </source>
</evidence>
<organism evidence="7 8">
    <name type="scientific">Aspergillus keveii</name>
    <dbReference type="NCBI Taxonomy" id="714993"/>
    <lineage>
        <taxon>Eukaryota</taxon>
        <taxon>Fungi</taxon>
        <taxon>Dikarya</taxon>
        <taxon>Ascomycota</taxon>
        <taxon>Pezizomycotina</taxon>
        <taxon>Eurotiomycetes</taxon>
        <taxon>Eurotiomycetidae</taxon>
        <taxon>Eurotiales</taxon>
        <taxon>Aspergillaceae</taxon>
        <taxon>Aspergillus</taxon>
        <taxon>Aspergillus subgen. Nidulantes</taxon>
    </lineage>
</organism>
<keyword evidence="8" id="KW-1185">Reference proteome</keyword>
<keyword evidence="3" id="KW-0804">Transcription</keyword>